<feature type="compositionally biased region" description="Polar residues" evidence="2">
    <location>
        <begin position="282"/>
        <end position="306"/>
    </location>
</feature>
<keyword evidence="1" id="KW-0143">Chaperone</keyword>
<sequence length="1275" mass="137452">MSDSRRRSSRSSSTSHHRSSGTSGTSETFSSLSSSSTSSRHRSSRHSTASTSSTGASTAPSNRSSTSLHRISGSSHGRSTDSLTPSSAQASRTSLSFKSSSRHHGNTNTSPAAGLGSAQGLGTIYGNVGGRASESRFSLTDQFASTRSVLDFGFDDSASSIFDAESIFSVGADRTPSLYGHEAAASAAVITTGDGGIFFNPAAELGSVTPLARNGGVNLQGSPWQPEEEYLGGAYSTVLEENETEDDTATIGARDDDDCDSDLTDKMTPNSTPTRSKGRSRAPSSANVTVLNSGGTTGQPSKQHGSATVDDLQDPLQLPVSTTSSSEKGQRYSYGIAPEIPSVAAPPVHRTYYDLFCISRTQYPPPNGAQIRAAYYRLSRLLNSSISNGCGGVNTSTNLMPAALRPYAAAYFLEIQAAFETLIDPVRRHEYDRYLDDQDDDRTNGTDGEYDDDDSESDNGKASATEETNKIRTQAAYPLPHSPAFVRKHDFQMTTDLGARYTVSDIRQASLFPPRNPSVSSLDYSLTQTVQVGLPTLRRYTELGLHQLRCRMQRARCLLYERLGTRFTQRPTKRPPSDQQLWPIRCGIPIVSLSGTTYALSTAAVFAGTVPPLMDRYQPLLPEVLGLSRIAQLAHTRASGCIMLKYRQEFWANKTASSGPSNGLPPPPSAVVEIETQVFPRVAVTTRLSQTLALPLAVQNLERKLLTQPSNEPVYAEVMMQTAESPLFPTLSSSSLPPRFGLGLSRHIGKNGGKIFICADSGNNWWPLSSASSSLPLSLFFAPLISPMIEVGYSMSPHELGLHTGRPLTGPADRGLKGVDVDMDSLGNVAAYSSDRRRPVQPHGTWTVSTASSGYGSMAAYVRYGRTVFLTPLWRNAPAAVAKNTLKAQRQRQSPQRAVRIEAELCAADRYLSDGYLAVRALAPVRWWGFRNSWTSNATASFSSNTPASMKPPKIGLEVALSANSGNVHFSLYWSRLGQRIKLPFLLLPSPVSGSTKAVTGAAKLFAWATITPVVFMAVREVARIFWRSTTRRWNTLRATARAKKRGLSPAAAAAAAQEEITLASNDAAASLIDEEQEERAISRHRAEADELTMILASAVDAQRVLERELRKKSASAYDEGPESENSCRNKLIILSAKFGVALADDPSDLDHTRHDSVAAGLGSGQTANISALNTLASRNGWAPDYEVADVTAALSALVVTSGIGLDSADSDCLLIPAGLQKGRLLGFWDPAPGYRLKQRIGRCAPGKKVLHVRYLWDGLERIVEVGDREELRLP</sequence>
<evidence type="ECO:0000313" key="5">
    <source>
        <dbReference type="Proteomes" id="UP001642502"/>
    </source>
</evidence>
<name>A0ABP0DVJ8_9PEZI</name>
<feature type="compositionally biased region" description="Low complexity" evidence="2">
    <location>
        <begin position="46"/>
        <end position="61"/>
    </location>
</feature>
<gene>
    <name evidence="4" type="ORF">SEPCBS119000_005054</name>
</gene>
<feature type="compositionally biased region" description="Low complexity" evidence="2">
    <location>
        <begin position="10"/>
        <end position="38"/>
    </location>
</feature>
<feature type="domain" description="J" evidence="3">
    <location>
        <begin position="351"/>
        <end position="435"/>
    </location>
</feature>
<feature type="compositionally biased region" description="Polar residues" evidence="2">
    <location>
        <begin position="62"/>
        <end position="90"/>
    </location>
</feature>
<dbReference type="PROSITE" id="PS50076">
    <property type="entry name" value="DNAJ_2"/>
    <property type="match status" value="1"/>
</dbReference>
<dbReference type="InterPro" id="IPR001623">
    <property type="entry name" value="DnaJ_domain"/>
</dbReference>
<accession>A0ABP0DVJ8</accession>
<evidence type="ECO:0000256" key="1">
    <source>
        <dbReference type="ARBA" id="ARBA00023186"/>
    </source>
</evidence>
<evidence type="ECO:0000256" key="2">
    <source>
        <dbReference type="SAM" id="MobiDB-lite"/>
    </source>
</evidence>
<keyword evidence="5" id="KW-1185">Reference proteome</keyword>
<evidence type="ECO:0000313" key="4">
    <source>
        <dbReference type="EMBL" id="CAK7272310.1"/>
    </source>
</evidence>
<dbReference type="Proteomes" id="UP001642502">
    <property type="component" value="Unassembled WGS sequence"/>
</dbReference>
<evidence type="ECO:0000259" key="3">
    <source>
        <dbReference type="PROSITE" id="PS50076"/>
    </source>
</evidence>
<dbReference type="SUPFAM" id="SSF46565">
    <property type="entry name" value="Chaperone J-domain"/>
    <property type="match status" value="1"/>
</dbReference>
<dbReference type="PANTHER" id="PTHR44157">
    <property type="entry name" value="DNAJ HOMOLOG SUBFAMILY C MEMBER 11"/>
    <property type="match status" value="1"/>
</dbReference>
<dbReference type="Gene3D" id="1.10.287.110">
    <property type="entry name" value="DnaJ domain"/>
    <property type="match status" value="1"/>
</dbReference>
<dbReference type="EMBL" id="CAWUON010000087">
    <property type="protein sequence ID" value="CAK7272310.1"/>
    <property type="molecule type" value="Genomic_DNA"/>
</dbReference>
<protein>
    <recommendedName>
        <fullName evidence="3">J domain-containing protein</fullName>
    </recommendedName>
</protein>
<feature type="region of interest" description="Disordered" evidence="2">
    <location>
        <begin position="1"/>
        <end position="118"/>
    </location>
</feature>
<dbReference type="PANTHER" id="PTHR44157:SF1">
    <property type="entry name" value="DNAJ HOMOLOG SUBFAMILY C MEMBER 11"/>
    <property type="match status" value="1"/>
</dbReference>
<feature type="compositionally biased region" description="Acidic residues" evidence="2">
    <location>
        <begin position="448"/>
        <end position="457"/>
    </location>
</feature>
<dbReference type="InterPro" id="IPR052243">
    <property type="entry name" value="Mito_inner_membrane_organizer"/>
</dbReference>
<dbReference type="Pfam" id="PF11875">
    <property type="entry name" value="DnaJ-like_C11_C"/>
    <property type="match status" value="1"/>
</dbReference>
<dbReference type="InterPro" id="IPR036869">
    <property type="entry name" value="J_dom_sf"/>
</dbReference>
<proteinExistence type="predicted"/>
<comment type="caution">
    <text evidence="4">The sequence shown here is derived from an EMBL/GenBank/DDBJ whole genome shotgun (WGS) entry which is preliminary data.</text>
</comment>
<feature type="region of interest" description="Disordered" evidence="2">
    <location>
        <begin position="434"/>
        <end position="474"/>
    </location>
</feature>
<organism evidence="4 5">
    <name type="scientific">Sporothrix epigloea</name>
    <dbReference type="NCBI Taxonomy" id="1892477"/>
    <lineage>
        <taxon>Eukaryota</taxon>
        <taxon>Fungi</taxon>
        <taxon>Dikarya</taxon>
        <taxon>Ascomycota</taxon>
        <taxon>Pezizomycotina</taxon>
        <taxon>Sordariomycetes</taxon>
        <taxon>Sordariomycetidae</taxon>
        <taxon>Ophiostomatales</taxon>
        <taxon>Ophiostomataceae</taxon>
        <taxon>Sporothrix</taxon>
    </lineage>
</organism>
<feature type="region of interest" description="Disordered" evidence="2">
    <location>
        <begin position="241"/>
        <end position="330"/>
    </location>
</feature>
<dbReference type="InterPro" id="IPR024586">
    <property type="entry name" value="DnaJ-like_C11_C"/>
</dbReference>
<reference evidence="4 5" key="1">
    <citation type="submission" date="2024-01" db="EMBL/GenBank/DDBJ databases">
        <authorList>
            <person name="Allen C."/>
            <person name="Tagirdzhanova G."/>
        </authorList>
    </citation>
    <scope>NUCLEOTIDE SEQUENCE [LARGE SCALE GENOMIC DNA]</scope>
    <source>
        <strain evidence="4 5">CBS 119000</strain>
    </source>
</reference>
<feature type="compositionally biased region" description="Basic and acidic residues" evidence="2">
    <location>
        <begin position="434"/>
        <end position="444"/>
    </location>
</feature>